<dbReference type="Proteomes" id="UP000027395">
    <property type="component" value="Chromosome"/>
</dbReference>
<feature type="region of interest" description="Disordered" evidence="1">
    <location>
        <begin position="129"/>
        <end position="157"/>
    </location>
</feature>
<proteinExistence type="predicted"/>
<keyword evidence="3" id="KW-1185">Reference proteome</keyword>
<dbReference type="HOGENOM" id="CLU_1691888_0_0_3"/>
<evidence type="ECO:0000313" key="3">
    <source>
        <dbReference type="Proteomes" id="UP000027395"/>
    </source>
</evidence>
<dbReference type="InterPro" id="IPR031975">
    <property type="entry name" value="Pilin_GH"/>
</dbReference>
<feature type="compositionally biased region" description="Polar residues" evidence="1">
    <location>
        <begin position="129"/>
        <end position="141"/>
    </location>
</feature>
<dbReference type="AlphaFoldDB" id="A0A073CQS6"/>
<name>A0A073CQS6_PLAA1</name>
<dbReference type="Pfam" id="PF16734">
    <property type="entry name" value="Pilin_GH"/>
    <property type="match status" value="1"/>
</dbReference>
<protein>
    <recommendedName>
        <fullName evidence="4">General secretion pathway protein GspH</fullName>
    </recommendedName>
</protein>
<reference evidence="2 3" key="1">
    <citation type="journal article" date="2014" name="Appl. Environ. Microbiol.">
        <title>Elucidation of insertion elements encoded on plasmids and in vitro construction of shuttle vectors from the toxic cyanobacterium Planktothrix.</title>
        <authorList>
            <person name="Christiansen G."/>
            <person name="Goesmann A."/>
            <person name="Kurmayer R."/>
        </authorList>
    </citation>
    <scope>NUCLEOTIDE SEQUENCE [LARGE SCALE GENOMIC DNA]</scope>
    <source>
        <strain evidence="2 3">NIVA-CYA 126/8</strain>
    </source>
</reference>
<accession>A0A073CQS6</accession>
<sequence length="157" mass="16521">MDKSLIKWLSGVLLVAPVLLTSCSLNLSLPKFDESNKAEFVMQTMTTGQQAYYQANGKFANSIQGLSLNANLDTGEYRYSVNTEGQYAETVLMTAAARQDGLPSYAGVVTVSHTAGGVMALANICKTDQPSTEPPALSSTPVPGEGLKCPAGSSPVR</sequence>
<dbReference type="STRING" id="388467.A19Y_1266"/>
<organism evidence="2 3">
    <name type="scientific">Planktothrix agardhii (strain NIVA-CYA 126/8)</name>
    <dbReference type="NCBI Taxonomy" id="388467"/>
    <lineage>
        <taxon>Bacteria</taxon>
        <taxon>Bacillati</taxon>
        <taxon>Cyanobacteriota</taxon>
        <taxon>Cyanophyceae</taxon>
        <taxon>Oscillatoriophycideae</taxon>
        <taxon>Oscillatoriales</taxon>
        <taxon>Microcoleaceae</taxon>
        <taxon>Planktothrix</taxon>
    </lineage>
</organism>
<evidence type="ECO:0008006" key="4">
    <source>
        <dbReference type="Google" id="ProtNLM"/>
    </source>
</evidence>
<evidence type="ECO:0000256" key="1">
    <source>
        <dbReference type="SAM" id="MobiDB-lite"/>
    </source>
</evidence>
<evidence type="ECO:0000313" key="2">
    <source>
        <dbReference type="EMBL" id="KEI66340.1"/>
    </source>
</evidence>
<dbReference type="PROSITE" id="PS51257">
    <property type="entry name" value="PROKAR_LIPOPROTEIN"/>
    <property type="match status" value="1"/>
</dbReference>
<gene>
    <name evidence="2" type="ORF">A19Y_1266</name>
</gene>
<dbReference type="RefSeq" id="WP_042152920.1">
    <property type="nucleotide sequence ID" value="NZ_CM002803.1"/>
</dbReference>
<dbReference type="eggNOG" id="COG2165">
    <property type="taxonomic scope" value="Bacteria"/>
</dbReference>
<dbReference type="EMBL" id="CM002803">
    <property type="protein sequence ID" value="KEI66340.1"/>
    <property type="molecule type" value="Genomic_DNA"/>
</dbReference>
<dbReference type="PATRIC" id="fig|388467.6.peg.1204"/>